<dbReference type="PANTHER" id="PTHR47800:SF5">
    <property type="entry name" value="FER-1-LIKE PROTEIN 6"/>
    <property type="match status" value="1"/>
</dbReference>
<dbReference type="Proteomes" id="UP000054560">
    <property type="component" value="Unassembled WGS sequence"/>
</dbReference>
<dbReference type="Gene3D" id="2.60.40.150">
    <property type="entry name" value="C2 domain"/>
    <property type="match status" value="1"/>
</dbReference>
<dbReference type="RefSeq" id="XP_014146561.1">
    <property type="nucleotide sequence ID" value="XM_014291086.1"/>
</dbReference>
<proteinExistence type="predicted"/>
<accession>A0A0L0F7L3</accession>
<feature type="domain" description="C2" evidence="1">
    <location>
        <begin position="1"/>
        <end position="72"/>
    </location>
</feature>
<dbReference type="GeneID" id="25915284"/>
<protein>
    <recommendedName>
        <fullName evidence="1">C2 domain-containing protein</fullName>
    </recommendedName>
</protein>
<dbReference type="GO" id="GO:0010628">
    <property type="term" value="P:positive regulation of gene expression"/>
    <property type="evidence" value="ECO:0007669"/>
    <property type="project" value="TreeGrafter"/>
</dbReference>
<evidence type="ECO:0000313" key="3">
    <source>
        <dbReference type="Proteomes" id="UP000054560"/>
    </source>
</evidence>
<dbReference type="Pfam" id="PF00168">
    <property type="entry name" value="C2"/>
    <property type="match status" value="1"/>
</dbReference>
<dbReference type="InterPro" id="IPR000008">
    <property type="entry name" value="C2_dom"/>
</dbReference>
<dbReference type="PROSITE" id="PS50004">
    <property type="entry name" value="C2"/>
    <property type="match status" value="1"/>
</dbReference>
<gene>
    <name evidence="2" type="ORF">SARC_14780</name>
</gene>
<dbReference type="SUPFAM" id="SSF49562">
    <property type="entry name" value="C2 domain (Calcium/lipid-binding domain, CaLB)"/>
    <property type="match status" value="1"/>
</dbReference>
<name>A0A0L0F7L3_9EUKA</name>
<dbReference type="STRING" id="667725.A0A0L0F7L3"/>
<reference evidence="2 3" key="1">
    <citation type="submission" date="2011-02" db="EMBL/GenBank/DDBJ databases">
        <title>The Genome Sequence of Sphaeroforma arctica JP610.</title>
        <authorList>
            <consortium name="The Broad Institute Genome Sequencing Platform"/>
            <person name="Russ C."/>
            <person name="Cuomo C."/>
            <person name="Young S.K."/>
            <person name="Zeng Q."/>
            <person name="Gargeya S."/>
            <person name="Alvarado L."/>
            <person name="Berlin A."/>
            <person name="Chapman S.B."/>
            <person name="Chen Z."/>
            <person name="Freedman E."/>
            <person name="Gellesch M."/>
            <person name="Goldberg J."/>
            <person name="Griggs A."/>
            <person name="Gujja S."/>
            <person name="Heilman E."/>
            <person name="Heiman D."/>
            <person name="Howarth C."/>
            <person name="Mehta T."/>
            <person name="Neiman D."/>
            <person name="Pearson M."/>
            <person name="Roberts A."/>
            <person name="Saif S."/>
            <person name="Shea T."/>
            <person name="Shenoy N."/>
            <person name="Sisk P."/>
            <person name="Stolte C."/>
            <person name="Sykes S."/>
            <person name="White J."/>
            <person name="Yandava C."/>
            <person name="Burger G."/>
            <person name="Gray M.W."/>
            <person name="Holland P.W.H."/>
            <person name="King N."/>
            <person name="Lang F.B.F."/>
            <person name="Roger A.J."/>
            <person name="Ruiz-Trillo I."/>
            <person name="Haas B."/>
            <person name="Nusbaum C."/>
            <person name="Birren B."/>
        </authorList>
    </citation>
    <scope>NUCLEOTIDE SEQUENCE [LARGE SCALE GENOMIC DNA]</scope>
    <source>
        <strain evidence="2 3">JP610</strain>
    </source>
</reference>
<dbReference type="OrthoDB" id="67700at2759"/>
<dbReference type="PANTHER" id="PTHR47800">
    <property type="entry name" value="C2 DOMAIN-CONTAINING PROTEIN"/>
    <property type="match status" value="1"/>
</dbReference>
<dbReference type="AlphaFoldDB" id="A0A0L0F7L3"/>
<evidence type="ECO:0000313" key="2">
    <source>
        <dbReference type="EMBL" id="KNC72659.1"/>
    </source>
</evidence>
<dbReference type="EMBL" id="KQ246693">
    <property type="protein sequence ID" value="KNC72659.1"/>
    <property type="molecule type" value="Genomic_DNA"/>
</dbReference>
<organism evidence="2 3">
    <name type="scientific">Sphaeroforma arctica JP610</name>
    <dbReference type="NCBI Taxonomy" id="667725"/>
    <lineage>
        <taxon>Eukaryota</taxon>
        <taxon>Ichthyosporea</taxon>
        <taxon>Ichthyophonida</taxon>
        <taxon>Sphaeroforma</taxon>
    </lineage>
</organism>
<keyword evidence="3" id="KW-1185">Reference proteome</keyword>
<sequence length="101" mass="11315">MGKHKITKTKTIENTLDPVWDEEPIKFPLNETEVEDILFKIKDRDLVGSDTLGFVRIVLKDLLEGKKIDGWFPLSKKSTSKPGAGSPLGEIKISVQFVGVY</sequence>
<dbReference type="InterPro" id="IPR035892">
    <property type="entry name" value="C2_domain_sf"/>
</dbReference>
<evidence type="ECO:0000259" key="1">
    <source>
        <dbReference type="PROSITE" id="PS50004"/>
    </source>
</evidence>